<dbReference type="InterPro" id="IPR013815">
    <property type="entry name" value="ATP_grasp_subdomain_1"/>
</dbReference>
<evidence type="ECO:0000313" key="4">
    <source>
        <dbReference type="Proteomes" id="UP001139104"/>
    </source>
</evidence>
<evidence type="ECO:0000259" key="2">
    <source>
        <dbReference type="Pfam" id="PF01326"/>
    </source>
</evidence>
<dbReference type="Gene3D" id="3.30.1490.20">
    <property type="entry name" value="ATP-grasp fold, A domain"/>
    <property type="match status" value="1"/>
</dbReference>
<evidence type="ECO:0000313" key="3">
    <source>
        <dbReference type="EMBL" id="MCI4683636.1"/>
    </source>
</evidence>
<protein>
    <submittedName>
        <fullName evidence="3">Pyruvate, phosphate dikinase</fullName>
        <ecNumber evidence="3">2.7.9.1</ecNumber>
    </submittedName>
</protein>
<dbReference type="EMBL" id="JAIVFP010000001">
    <property type="protein sequence ID" value="MCI4683636.1"/>
    <property type="molecule type" value="Genomic_DNA"/>
</dbReference>
<dbReference type="Pfam" id="PF01326">
    <property type="entry name" value="PPDK_N"/>
    <property type="match status" value="1"/>
</dbReference>
<organism evidence="3 4">
    <name type="scientific">Candidatus Rhodoblastus alkanivorans</name>
    <dbReference type="NCBI Taxonomy" id="2954117"/>
    <lineage>
        <taxon>Bacteria</taxon>
        <taxon>Pseudomonadati</taxon>
        <taxon>Pseudomonadota</taxon>
        <taxon>Alphaproteobacteria</taxon>
        <taxon>Hyphomicrobiales</taxon>
        <taxon>Rhodoblastaceae</taxon>
        <taxon>Rhodoblastus</taxon>
    </lineage>
</organism>
<keyword evidence="4" id="KW-1185">Reference proteome</keyword>
<dbReference type="Gene3D" id="1.20.80.30">
    <property type="match status" value="1"/>
</dbReference>
<dbReference type="Gene3D" id="3.30.470.20">
    <property type="entry name" value="ATP-grasp fold, B domain"/>
    <property type="match status" value="1"/>
</dbReference>
<dbReference type="SUPFAM" id="SSF56059">
    <property type="entry name" value="Glutathione synthetase ATP-binding domain-like"/>
    <property type="match status" value="1"/>
</dbReference>
<keyword evidence="3" id="KW-0808">Transferase</keyword>
<comment type="caution">
    <text evidence="3">The sequence shown here is derived from an EMBL/GenBank/DDBJ whole genome shotgun (WGS) entry which is preliminary data.</text>
</comment>
<feature type="domain" description="Pyruvate phosphate dikinase AMP/ATP-binding" evidence="2">
    <location>
        <begin position="80"/>
        <end position="291"/>
    </location>
</feature>
<dbReference type="GO" id="GO:0050242">
    <property type="term" value="F:pyruvate, phosphate dikinase activity"/>
    <property type="evidence" value="ECO:0007669"/>
    <property type="project" value="UniProtKB-EC"/>
</dbReference>
<dbReference type="InterPro" id="IPR008279">
    <property type="entry name" value="PEP-util_enz_mobile_dom"/>
</dbReference>
<dbReference type="SUPFAM" id="SSF52009">
    <property type="entry name" value="Phosphohistidine domain"/>
    <property type="match status" value="1"/>
</dbReference>
<dbReference type="Proteomes" id="UP001139104">
    <property type="component" value="Unassembled WGS sequence"/>
</dbReference>
<feature type="domain" description="PEP-utilising enzyme mobile" evidence="1">
    <location>
        <begin position="421"/>
        <end position="502"/>
    </location>
</feature>
<dbReference type="Gene3D" id="3.50.30.10">
    <property type="entry name" value="Phosphohistidine domain"/>
    <property type="match status" value="1"/>
</dbReference>
<dbReference type="InterPro" id="IPR036637">
    <property type="entry name" value="Phosphohistidine_dom_sf"/>
</dbReference>
<evidence type="ECO:0000259" key="1">
    <source>
        <dbReference type="Pfam" id="PF00391"/>
    </source>
</evidence>
<dbReference type="InterPro" id="IPR002192">
    <property type="entry name" value="PPDK_AMP/ATP-bd"/>
</dbReference>
<keyword evidence="3" id="KW-0670">Pyruvate</keyword>
<name>A0ABS9Z7S0_9HYPH</name>
<dbReference type="RefSeq" id="WP_243067577.1">
    <property type="nucleotide sequence ID" value="NZ_JAIVFK010000009.1"/>
</dbReference>
<dbReference type="PANTHER" id="PTHR22931:SF9">
    <property type="entry name" value="PYRUVATE, PHOSPHATE DIKINASE 1, CHLOROPLASTIC"/>
    <property type="match status" value="1"/>
</dbReference>
<proteinExistence type="predicted"/>
<reference evidence="3" key="1">
    <citation type="journal article" date="2022" name="ISME J.">
        <title>Identification of active gaseous-alkane degraders at natural gas seeps.</title>
        <authorList>
            <person name="Farhan Ul Haque M."/>
            <person name="Hernandez M."/>
            <person name="Crombie A.T."/>
            <person name="Murrell J.C."/>
        </authorList>
    </citation>
    <scope>NUCLEOTIDE SEQUENCE</scope>
    <source>
        <strain evidence="3">PC2</strain>
    </source>
</reference>
<dbReference type="InterPro" id="IPR010121">
    <property type="entry name" value="Pyruvate_phosphate_dikinase"/>
</dbReference>
<dbReference type="NCBIfam" id="NF004531">
    <property type="entry name" value="PRK05878.1"/>
    <property type="match status" value="1"/>
</dbReference>
<dbReference type="PROSITE" id="PS00370">
    <property type="entry name" value="PEP_ENZYMES_PHOS_SITE"/>
    <property type="match status" value="1"/>
</dbReference>
<gene>
    <name evidence="3" type="ORF">K2U94_12800</name>
</gene>
<sequence>MKGETPELGLIGLGGNHELPPALYGSKAAELARMSALGLPVPPAFALSANLCAPILAGEKQAFDLLRAGLAEGVGLLESATGRRLGDAREPLFVSVRSGAEKSMPGMLETILDVGMNPTSAHGLIRATGNPRLAFDSHRRFIQIYAQVVGGMVAQPFEEALARMMRAEDAAHEGELDPEALERLAGEFLALAAAEEAAPPPDPVAQLFFAARAVYLSWQSPRAILYRKMNGLENLLGTAVTIQTMVFGNSGGASGSGVAFSRDPATGAKQLYADFLFDAQGEDVVSGRRTPVDAGALKRRLPEVAAQLAAGAETLEKDRRDVQDVEFTVENGKLFFLQTRSAKRTPRAALKIAVDLATEGLIDKSEALRRVTDVDLTKAGRAAFVQAAPAVARATVAAPGVACGRACFTSAQAEEVARRGEKAILIRRDTSTEDVAGFAAADGILTAIGGRTSHAAVVARQMGKACLVGCATLSIDPDDRAAALGEKRLRQGDWIALDGTTGEISLGQRDIAIAEAKESAILRHWRDEDARRR</sequence>
<dbReference type="PANTHER" id="PTHR22931">
    <property type="entry name" value="PHOSPHOENOLPYRUVATE DIKINASE-RELATED"/>
    <property type="match status" value="1"/>
</dbReference>
<dbReference type="Pfam" id="PF00391">
    <property type="entry name" value="PEP-utilizers"/>
    <property type="match status" value="1"/>
</dbReference>
<dbReference type="InterPro" id="IPR018274">
    <property type="entry name" value="PEP_util_AS"/>
</dbReference>
<accession>A0ABS9Z7S0</accession>
<dbReference type="EC" id="2.7.9.1" evidence="3"/>
<dbReference type="Gene3D" id="1.10.189.10">
    <property type="entry name" value="Pyruvate Phosphate Dikinase, domain 2"/>
    <property type="match status" value="1"/>
</dbReference>